<proteinExistence type="inferred from homology"/>
<accession>A0ABM7NYZ4</accession>
<evidence type="ECO:0000256" key="1">
    <source>
        <dbReference type="ARBA" id="ARBA00023002"/>
    </source>
</evidence>
<dbReference type="HAMAP" id="MF_01401">
    <property type="entry name" value="MsrA"/>
    <property type="match status" value="1"/>
</dbReference>
<protein>
    <recommendedName>
        <fullName evidence="4">Peptide methionine sulfoxide reductase MsrA</fullName>
        <shortName evidence="4">Protein-methionine-S-oxide reductase</shortName>
        <ecNumber evidence="4">1.8.4.11</ecNumber>
    </recommendedName>
    <alternativeName>
        <fullName evidence="4">Peptide-methionine (S)-S-oxide reductase</fullName>
        <shortName evidence="4">Peptide Met(O) reductase</shortName>
    </alternativeName>
</protein>
<feature type="active site" evidence="4">
    <location>
        <position position="10"/>
    </location>
</feature>
<dbReference type="EC" id="1.8.4.11" evidence="4"/>
<comment type="catalytic activity">
    <reaction evidence="2 4">
        <text>L-methionyl-[protein] + [thioredoxin]-disulfide + H2O = L-methionyl-(S)-S-oxide-[protein] + [thioredoxin]-dithiol</text>
        <dbReference type="Rhea" id="RHEA:14217"/>
        <dbReference type="Rhea" id="RHEA-COMP:10698"/>
        <dbReference type="Rhea" id="RHEA-COMP:10700"/>
        <dbReference type="Rhea" id="RHEA-COMP:12313"/>
        <dbReference type="Rhea" id="RHEA-COMP:12315"/>
        <dbReference type="ChEBI" id="CHEBI:15377"/>
        <dbReference type="ChEBI" id="CHEBI:16044"/>
        <dbReference type="ChEBI" id="CHEBI:29950"/>
        <dbReference type="ChEBI" id="CHEBI:44120"/>
        <dbReference type="ChEBI" id="CHEBI:50058"/>
        <dbReference type="EC" id="1.8.4.11"/>
    </reaction>
</comment>
<comment type="catalytic activity">
    <reaction evidence="3 4">
        <text>[thioredoxin]-disulfide + L-methionine + H2O = L-methionine (S)-S-oxide + [thioredoxin]-dithiol</text>
        <dbReference type="Rhea" id="RHEA:19993"/>
        <dbReference type="Rhea" id="RHEA-COMP:10698"/>
        <dbReference type="Rhea" id="RHEA-COMP:10700"/>
        <dbReference type="ChEBI" id="CHEBI:15377"/>
        <dbReference type="ChEBI" id="CHEBI:29950"/>
        <dbReference type="ChEBI" id="CHEBI:50058"/>
        <dbReference type="ChEBI" id="CHEBI:57844"/>
        <dbReference type="ChEBI" id="CHEBI:58772"/>
        <dbReference type="EC" id="1.8.4.11"/>
    </reaction>
</comment>
<dbReference type="Pfam" id="PF01625">
    <property type="entry name" value="PMSR"/>
    <property type="match status" value="1"/>
</dbReference>
<keyword evidence="7" id="KW-1185">Reference proteome</keyword>
<dbReference type="PANTHER" id="PTHR42799:SF2">
    <property type="entry name" value="MITOCHONDRIAL PEPTIDE METHIONINE SULFOXIDE REDUCTASE"/>
    <property type="match status" value="1"/>
</dbReference>
<dbReference type="PANTHER" id="PTHR42799">
    <property type="entry name" value="MITOCHONDRIAL PEPTIDE METHIONINE SULFOXIDE REDUCTASE"/>
    <property type="match status" value="1"/>
</dbReference>
<evidence type="ECO:0000259" key="5">
    <source>
        <dbReference type="Pfam" id="PF01625"/>
    </source>
</evidence>
<sequence length="171" mass="19629">MKEIYLAGGCFWGTEHFFKQIDGVLETKVGFANGHTENPTYKEVCTDTTGFAETVYIKYDENKVRLEFLLNMYFKAIDPVSVNKQGGDCGTQYRTGVYYTSKDQLPVIEKVFNQQQKELSEPIAVEIKALQNFYTAEEYHQDYLDKNPNGYCHLPLALFEYARNAKDKGSL</sequence>
<dbReference type="EMBL" id="AP024484">
    <property type="protein sequence ID" value="BCS85655.1"/>
    <property type="molecule type" value="Genomic_DNA"/>
</dbReference>
<dbReference type="RefSeq" id="WP_207153289.1">
    <property type="nucleotide sequence ID" value="NZ_AP024484.1"/>
</dbReference>
<keyword evidence="1 4" id="KW-0560">Oxidoreductase</keyword>
<reference evidence="6 7" key="1">
    <citation type="journal article" date="2022" name="Int. J. Syst. Evol. Microbiol.">
        <title>Prevotella herbatica sp. nov., a plant polysaccharide-decomposing anaerobic bacterium isolated from a methanogenic reactor.</title>
        <authorList>
            <person name="Uek A."/>
            <person name="Tonouchi A."/>
            <person name="Kaku N."/>
            <person name="Ueki K."/>
        </authorList>
    </citation>
    <scope>NUCLEOTIDE SEQUENCE [LARGE SCALE GENOMIC DNA]</scope>
    <source>
        <strain evidence="6 7">WR041</strain>
    </source>
</reference>
<evidence type="ECO:0000256" key="2">
    <source>
        <dbReference type="ARBA" id="ARBA00047806"/>
    </source>
</evidence>
<dbReference type="InterPro" id="IPR050162">
    <property type="entry name" value="MsrA_MetSO_reductase"/>
</dbReference>
<name>A0ABM7NYZ4_9BACT</name>
<gene>
    <name evidence="4" type="primary">msrA</name>
    <name evidence="6" type="ORF">prwr041_15480</name>
</gene>
<dbReference type="SUPFAM" id="SSF55068">
    <property type="entry name" value="Peptide methionine sulfoxide reductase"/>
    <property type="match status" value="1"/>
</dbReference>
<dbReference type="Gene3D" id="3.30.1060.10">
    <property type="entry name" value="Peptide methionine sulphoxide reductase MsrA"/>
    <property type="match status" value="1"/>
</dbReference>
<dbReference type="InterPro" id="IPR036509">
    <property type="entry name" value="Met_Sox_Rdtase_MsrA_sf"/>
</dbReference>
<feature type="domain" description="Peptide methionine sulphoxide reductase MsrA" evidence="5">
    <location>
        <begin position="3"/>
        <end position="153"/>
    </location>
</feature>
<dbReference type="InterPro" id="IPR002569">
    <property type="entry name" value="Met_Sox_Rdtase_MsrA_dom"/>
</dbReference>
<dbReference type="NCBIfam" id="TIGR00401">
    <property type="entry name" value="msrA"/>
    <property type="match status" value="1"/>
</dbReference>
<evidence type="ECO:0000256" key="4">
    <source>
        <dbReference type="HAMAP-Rule" id="MF_01401"/>
    </source>
</evidence>
<comment type="function">
    <text evidence="4">Has an important function as a repair enzyme for proteins that have been inactivated by oxidation. Catalyzes the reversible oxidation-reduction of methionine sulfoxide in proteins to methionine.</text>
</comment>
<evidence type="ECO:0000313" key="6">
    <source>
        <dbReference type="EMBL" id="BCS85655.1"/>
    </source>
</evidence>
<evidence type="ECO:0000313" key="7">
    <source>
        <dbReference type="Proteomes" id="UP001319045"/>
    </source>
</evidence>
<comment type="similarity">
    <text evidence="4">Belongs to the MsrA Met sulfoxide reductase family.</text>
</comment>
<evidence type="ECO:0000256" key="3">
    <source>
        <dbReference type="ARBA" id="ARBA00048782"/>
    </source>
</evidence>
<dbReference type="Proteomes" id="UP001319045">
    <property type="component" value="Chromosome"/>
</dbReference>
<organism evidence="6 7">
    <name type="scientific">Prevotella herbatica</name>
    <dbReference type="NCBI Taxonomy" id="2801997"/>
    <lineage>
        <taxon>Bacteria</taxon>
        <taxon>Pseudomonadati</taxon>
        <taxon>Bacteroidota</taxon>
        <taxon>Bacteroidia</taxon>
        <taxon>Bacteroidales</taxon>
        <taxon>Prevotellaceae</taxon>
        <taxon>Prevotella</taxon>
    </lineage>
</organism>